<dbReference type="PROSITE" id="PS51318">
    <property type="entry name" value="TAT"/>
    <property type="match status" value="1"/>
</dbReference>
<keyword evidence="3" id="KW-1185">Reference proteome</keyword>
<evidence type="ECO:0000256" key="1">
    <source>
        <dbReference type="SAM" id="SignalP"/>
    </source>
</evidence>
<name>A0ABP8Z3N8_9MICO</name>
<evidence type="ECO:0000313" key="2">
    <source>
        <dbReference type="EMBL" id="GAA4745686.1"/>
    </source>
</evidence>
<dbReference type="InterPro" id="IPR006311">
    <property type="entry name" value="TAT_signal"/>
</dbReference>
<dbReference type="Proteomes" id="UP001500121">
    <property type="component" value="Unassembled WGS sequence"/>
</dbReference>
<accession>A0ABP8Z3N8</accession>
<protein>
    <recommendedName>
        <fullName evidence="4">Choice-of-anchor G family protein</fullName>
    </recommendedName>
</protein>
<gene>
    <name evidence="2" type="ORF">GCM10025783_16940</name>
</gene>
<sequence length="562" mass="53162">MRRHLDAGRRRRRRFGTGVAAAAALAVAVGAGVQSSSAAWVSSTTLGDAVGSASSSCTTPGVYRTTASSRWLAGSVAGAPLTARAALAPMTADNPASIAVFPAGAVPQGSDAATTAVSSASAAAALGSALTAPSGSQTQYAAATSTGTSVAGVGAVDTAGIASGSAPALGALDVDGLLGQVSGGTAAAGDLSRLRLAVGRVAATSTLRECSRRWGASLASALDRGVTVSSLSLTTRTASVTRLVGATGAQRAAVRTAFDAVTGGAGTSPAETSLAGTAGTGLVGAVNAALGSLGSLARAGGASATVRIGADLGAVDTAAAQTTPAGGLVRLDASAGDVVVDVGSLAPAAPAPNTALLTAADASRIASGTSAAAGAVVTDVGAAWSAAASEATVSVDVSVPVVLAGATIATVGESMSGTVAQFAAGTETRSAPSVVVLSVLDPTSLLAAVTAQLAPLLLGPVEGAVGTVVSAPLTAAVADAKGSLATSLTAARSALPGELGVLPAVLSVTLNEQPDVAPHPAPAAGTGGGYRTTALRLKVLGGSALDLAVATTSVGPDRTVNE</sequence>
<proteinExistence type="predicted"/>
<comment type="caution">
    <text evidence="2">The sequence shown here is derived from an EMBL/GenBank/DDBJ whole genome shotgun (WGS) entry which is preliminary data.</text>
</comment>
<evidence type="ECO:0000313" key="3">
    <source>
        <dbReference type="Proteomes" id="UP001500121"/>
    </source>
</evidence>
<organism evidence="2 3">
    <name type="scientific">Amnibacterium soli</name>
    <dbReference type="NCBI Taxonomy" id="1282736"/>
    <lineage>
        <taxon>Bacteria</taxon>
        <taxon>Bacillati</taxon>
        <taxon>Actinomycetota</taxon>
        <taxon>Actinomycetes</taxon>
        <taxon>Micrococcales</taxon>
        <taxon>Microbacteriaceae</taxon>
        <taxon>Amnibacterium</taxon>
    </lineage>
</organism>
<evidence type="ECO:0008006" key="4">
    <source>
        <dbReference type="Google" id="ProtNLM"/>
    </source>
</evidence>
<feature type="chain" id="PRO_5045353161" description="Choice-of-anchor G family protein" evidence="1">
    <location>
        <begin position="39"/>
        <end position="562"/>
    </location>
</feature>
<keyword evidence="1" id="KW-0732">Signal</keyword>
<dbReference type="EMBL" id="BAABLP010000003">
    <property type="protein sequence ID" value="GAA4745686.1"/>
    <property type="molecule type" value="Genomic_DNA"/>
</dbReference>
<reference evidence="3" key="1">
    <citation type="journal article" date="2019" name="Int. J. Syst. Evol. Microbiol.">
        <title>The Global Catalogue of Microorganisms (GCM) 10K type strain sequencing project: providing services to taxonomists for standard genome sequencing and annotation.</title>
        <authorList>
            <consortium name="The Broad Institute Genomics Platform"/>
            <consortium name="The Broad Institute Genome Sequencing Center for Infectious Disease"/>
            <person name="Wu L."/>
            <person name="Ma J."/>
        </authorList>
    </citation>
    <scope>NUCLEOTIDE SEQUENCE [LARGE SCALE GENOMIC DNA]</scope>
    <source>
        <strain evidence="3">JCM 19015</strain>
    </source>
</reference>
<dbReference type="RefSeq" id="WP_345480679.1">
    <property type="nucleotide sequence ID" value="NZ_BAABLP010000003.1"/>
</dbReference>
<feature type="signal peptide" evidence="1">
    <location>
        <begin position="1"/>
        <end position="38"/>
    </location>
</feature>